<name>A0A2X3XG52_STRSA</name>
<evidence type="ECO:0000313" key="1">
    <source>
        <dbReference type="EMBL" id="SQF34661.1"/>
    </source>
</evidence>
<dbReference type="Proteomes" id="UP000249623">
    <property type="component" value="Chromosome 1"/>
</dbReference>
<dbReference type="EMBL" id="LS483346">
    <property type="protein sequence ID" value="SQF34661.1"/>
    <property type="molecule type" value="Genomic_DNA"/>
</dbReference>
<evidence type="ECO:0000313" key="2">
    <source>
        <dbReference type="Proteomes" id="UP000249623"/>
    </source>
</evidence>
<dbReference type="AlphaFoldDB" id="A0A2X3XG52"/>
<organism evidence="1 2">
    <name type="scientific">Streptococcus sanguinis</name>
    <dbReference type="NCBI Taxonomy" id="1305"/>
    <lineage>
        <taxon>Bacteria</taxon>
        <taxon>Bacillati</taxon>
        <taxon>Bacillota</taxon>
        <taxon>Bacilli</taxon>
        <taxon>Lactobacillales</taxon>
        <taxon>Streptococcaceae</taxon>
        <taxon>Streptococcus</taxon>
    </lineage>
</organism>
<sequence length="34" mass="3832">MDHLELQALASELAFGAIRNALSTQTQRFTTRQL</sequence>
<proteinExistence type="predicted"/>
<accession>A0A2X3XG52</accession>
<reference evidence="1 2" key="1">
    <citation type="submission" date="2018-06" db="EMBL/GenBank/DDBJ databases">
        <authorList>
            <consortium name="Pathogen Informatics"/>
            <person name="Doyle S."/>
        </authorList>
    </citation>
    <scope>NUCLEOTIDE SEQUENCE [LARGE SCALE GENOMIC DNA]</scope>
    <source>
        <strain evidence="1 2">NCTC11085</strain>
    </source>
</reference>
<protein>
    <submittedName>
        <fullName evidence="1">Uncharacterized protein</fullName>
    </submittedName>
</protein>
<gene>
    <name evidence="1" type="ORF">NCTC11085_01031</name>
</gene>